<accession>A0A239P933</accession>
<dbReference type="AlphaFoldDB" id="A0A239P933"/>
<reference evidence="1 2" key="1">
    <citation type="submission" date="2017-06" db="EMBL/GenBank/DDBJ databases">
        <authorList>
            <person name="Kim H.J."/>
            <person name="Triplett B.A."/>
        </authorList>
    </citation>
    <scope>NUCLEOTIDE SEQUENCE [LARGE SCALE GENOMIC DNA]</scope>
    <source>
        <strain evidence="1 2">CGMCC 4.5593</strain>
    </source>
</reference>
<gene>
    <name evidence="1" type="ORF">SAMN05421812_115167</name>
</gene>
<evidence type="ECO:0000313" key="1">
    <source>
        <dbReference type="EMBL" id="SNT63626.1"/>
    </source>
</evidence>
<organism evidence="1 2">
    <name type="scientific">Asanoa hainanensis</name>
    <dbReference type="NCBI Taxonomy" id="560556"/>
    <lineage>
        <taxon>Bacteria</taxon>
        <taxon>Bacillati</taxon>
        <taxon>Actinomycetota</taxon>
        <taxon>Actinomycetes</taxon>
        <taxon>Micromonosporales</taxon>
        <taxon>Micromonosporaceae</taxon>
        <taxon>Asanoa</taxon>
    </lineage>
</organism>
<dbReference type="RefSeq" id="WP_089254127.1">
    <property type="nucleotide sequence ID" value="NZ_FZPH01000015.1"/>
</dbReference>
<protein>
    <recommendedName>
        <fullName evidence="3">ROS/MUCR transcriptional regulator protein</fullName>
    </recommendedName>
</protein>
<evidence type="ECO:0000313" key="2">
    <source>
        <dbReference type="Proteomes" id="UP000198362"/>
    </source>
</evidence>
<dbReference type="OrthoDB" id="3527949at2"/>
<sequence>MRPVGRLPDGTGYHAPLGRMVADGDRVCCHLCGRFFLSVASHIRVHGWSKADYLAAFGLELSNPLSGEATRKRRAASFTARFAVEPAIQRAQRLAHDRARSGALTAAAATAARGRRQPAERRAKTLRTLAGISRAARAEGTRRAAADRMARVAAGVADRFGFADFPSYVADRLRRGASMAAISREAGLHKDWVSRQLAAVAPGVVPPLRADARLRPAALAHGFGDTAGYLRARHVDEHRTVSAIALEAGVTATTVHAALRHHGLRPVAHATKRHLADARAAAVAEAFGYPTLVAYIAARRSVPRSWRDIAAECGLPETTLRRHAAAATT</sequence>
<proteinExistence type="predicted"/>
<dbReference type="EMBL" id="FZPH01000015">
    <property type="protein sequence ID" value="SNT63626.1"/>
    <property type="molecule type" value="Genomic_DNA"/>
</dbReference>
<evidence type="ECO:0008006" key="3">
    <source>
        <dbReference type="Google" id="ProtNLM"/>
    </source>
</evidence>
<dbReference type="Proteomes" id="UP000198362">
    <property type="component" value="Unassembled WGS sequence"/>
</dbReference>
<name>A0A239P933_9ACTN</name>
<keyword evidence="2" id="KW-1185">Reference proteome</keyword>